<feature type="domain" description="PAS" evidence="1">
    <location>
        <begin position="53"/>
        <end position="107"/>
    </location>
</feature>
<dbReference type="Pfam" id="PF00989">
    <property type="entry name" value="PAS"/>
    <property type="match status" value="1"/>
</dbReference>
<dbReference type="SUPFAM" id="SSF55785">
    <property type="entry name" value="PYP-like sensor domain (PAS domain)"/>
    <property type="match status" value="2"/>
</dbReference>
<dbReference type="InterPro" id="IPR000014">
    <property type="entry name" value="PAS"/>
</dbReference>
<protein>
    <submittedName>
        <fullName evidence="3">PAS domain S-box protein</fullName>
    </submittedName>
</protein>
<evidence type="ECO:0000259" key="2">
    <source>
        <dbReference type="PROSITE" id="PS50113"/>
    </source>
</evidence>
<dbReference type="InterPro" id="IPR013767">
    <property type="entry name" value="PAS_fold"/>
</dbReference>
<comment type="caution">
    <text evidence="3">The sequence shown here is derived from an EMBL/GenBank/DDBJ whole genome shotgun (WGS) entry which is preliminary data.</text>
</comment>
<sequence length="145" mass="15876">AHGTFNCEFRLRHSDGHWRWLLARGAVLARASDGAATHASGIVCDISERKQDEQSRMRSMLEAAPEAMLVADVEGKVHYANQIGARCFGYPLAELTGMSLEQLVPESTANHSVGDPQARHSLPGRVMMARRRDGTHFPAKVSLSP</sequence>
<dbReference type="InterPro" id="IPR001610">
    <property type="entry name" value="PAC"/>
</dbReference>
<dbReference type="SMART" id="SM00091">
    <property type="entry name" value="PAS"/>
    <property type="match status" value="1"/>
</dbReference>
<dbReference type="Gene3D" id="3.30.450.20">
    <property type="entry name" value="PAS domain"/>
    <property type="match status" value="1"/>
</dbReference>
<evidence type="ECO:0000313" key="4">
    <source>
        <dbReference type="Proteomes" id="UP000531840"/>
    </source>
</evidence>
<dbReference type="PROSITE" id="PS50112">
    <property type="entry name" value="PAS"/>
    <property type="match status" value="1"/>
</dbReference>
<dbReference type="PROSITE" id="PS50113">
    <property type="entry name" value="PAC"/>
    <property type="match status" value="1"/>
</dbReference>
<dbReference type="NCBIfam" id="TIGR00229">
    <property type="entry name" value="sensory_box"/>
    <property type="match status" value="2"/>
</dbReference>
<evidence type="ECO:0000313" key="3">
    <source>
        <dbReference type="EMBL" id="NYS48215.1"/>
    </source>
</evidence>
<feature type="domain" description="PAC" evidence="2">
    <location>
        <begin position="5"/>
        <end position="58"/>
    </location>
</feature>
<name>A0ABX2T0R8_9BACL</name>
<dbReference type="InterPro" id="IPR013655">
    <property type="entry name" value="PAS_fold_3"/>
</dbReference>
<dbReference type="Proteomes" id="UP000531840">
    <property type="component" value="Unassembled WGS sequence"/>
</dbReference>
<proteinExistence type="predicted"/>
<dbReference type="SMART" id="SM00086">
    <property type="entry name" value="PAC"/>
    <property type="match status" value="1"/>
</dbReference>
<dbReference type="Gene3D" id="2.10.70.100">
    <property type="match status" value="1"/>
</dbReference>
<dbReference type="CDD" id="cd00130">
    <property type="entry name" value="PAS"/>
    <property type="match status" value="1"/>
</dbReference>
<feature type="non-terminal residue" evidence="3">
    <location>
        <position position="1"/>
    </location>
</feature>
<dbReference type="EMBL" id="JACBYF010000100">
    <property type="protein sequence ID" value="NYS48215.1"/>
    <property type="molecule type" value="Genomic_DNA"/>
</dbReference>
<accession>A0ABX2T0R8</accession>
<dbReference type="InterPro" id="IPR000700">
    <property type="entry name" value="PAS-assoc_C"/>
</dbReference>
<gene>
    <name evidence="3" type="ORF">HZY85_08560</name>
</gene>
<evidence type="ECO:0000259" key="1">
    <source>
        <dbReference type="PROSITE" id="PS50112"/>
    </source>
</evidence>
<reference evidence="3 4" key="1">
    <citation type="submission" date="2020-07" db="EMBL/GenBank/DDBJ databases">
        <title>MOT database genomes.</title>
        <authorList>
            <person name="Joseph S."/>
            <person name="Aduse-Opoku J."/>
            <person name="Hashim A."/>
            <person name="Wade W."/>
            <person name="Curtis M."/>
        </authorList>
    </citation>
    <scope>NUCLEOTIDE SEQUENCE [LARGE SCALE GENOMIC DNA]</scope>
    <source>
        <strain evidence="3 4">CIP 106318</strain>
    </source>
</reference>
<organism evidence="3 4">
    <name type="scientific">Gemelliphila palaticanis</name>
    <dbReference type="NCBI Taxonomy" id="81950"/>
    <lineage>
        <taxon>Bacteria</taxon>
        <taxon>Bacillati</taxon>
        <taxon>Bacillota</taxon>
        <taxon>Bacilli</taxon>
        <taxon>Bacillales</taxon>
        <taxon>Gemellaceae</taxon>
        <taxon>Gemelliphila</taxon>
    </lineage>
</organism>
<keyword evidence="4" id="KW-1185">Reference proteome</keyword>
<dbReference type="InterPro" id="IPR035965">
    <property type="entry name" value="PAS-like_dom_sf"/>
</dbReference>
<feature type="non-terminal residue" evidence="3">
    <location>
        <position position="145"/>
    </location>
</feature>
<dbReference type="Pfam" id="PF08447">
    <property type="entry name" value="PAS_3"/>
    <property type="match status" value="1"/>
</dbReference>